<keyword evidence="1" id="KW-0732">Signal</keyword>
<dbReference type="Proteomes" id="UP000319219">
    <property type="component" value="Unassembled WGS sequence"/>
</dbReference>
<protein>
    <submittedName>
        <fullName evidence="2">Uncharacterized protein</fullName>
    </submittedName>
</protein>
<dbReference type="EMBL" id="VIJZ01000007">
    <property type="protein sequence ID" value="TQR97469.1"/>
    <property type="molecule type" value="Genomic_DNA"/>
</dbReference>
<comment type="caution">
    <text evidence="2">The sequence shown here is derived from an EMBL/GenBank/DDBJ whole genome shotgun (WGS) entry which is preliminary data.</text>
</comment>
<reference evidence="2 3" key="1">
    <citation type="submission" date="2019-07" db="EMBL/GenBank/DDBJ databases">
        <title>Paenibacillus ottowii sp. nov. isolated from a fermentation system processing bovine manure.</title>
        <authorList>
            <person name="Velazquez L.F."/>
            <person name="Rajbanshi S."/>
            <person name="Guan S."/>
            <person name="Hinchee M."/>
            <person name="Welsh A."/>
        </authorList>
    </citation>
    <scope>NUCLEOTIDE SEQUENCE [LARGE SCALE GENOMIC DNA]</scope>
    <source>
        <strain evidence="2 3">MS2379</strain>
    </source>
</reference>
<feature type="signal peptide" evidence="1">
    <location>
        <begin position="1"/>
        <end position="21"/>
    </location>
</feature>
<accession>A0ABY3B3N5</accession>
<name>A0ABY3B3N5_9BACL</name>
<organism evidence="2 3">
    <name type="scientific">Paenibacillus ottowii</name>
    <dbReference type="NCBI Taxonomy" id="2315729"/>
    <lineage>
        <taxon>Bacteria</taxon>
        <taxon>Bacillati</taxon>
        <taxon>Bacillota</taxon>
        <taxon>Bacilli</taxon>
        <taxon>Bacillales</taxon>
        <taxon>Paenibacillaceae</taxon>
        <taxon>Paenibacillus</taxon>
    </lineage>
</organism>
<evidence type="ECO:0000256" key="1">
    <source>
        <dbReference type="SAM" id="SignalP"/>
    </source>
</evidence>
<evidence type="ECO:0000313" key="2">
    <source>
        <dbReference type="EMBL" id="TQR97469.1"/>
    </source>
</evidence>
<proteinExistence type="predicted"/>
<feature type="chain" id="PRO_5045503443" evidence="1">
    <location>
        <begin position="22"/>
        <end position="166"/>
    </location>
</feature>
<sequence>MKKKHFIVPALALGLIGGAVAVPNTIFADSDAAVTDSATSTAATQDAGTTTTSDHVITPQSLGNSFNFTSGGSATSSGTFEVPKGFGYVKLRIRNYANAPVDFTVEHNDSGKAYVDGQTISKNTETIWRSSDAMRSGRYTIQFRGGSNKVNVEVWGVAGSLPSDAK</sequence>
<keyword evidence="3" id="KW-1185">Reference proteome</keyword>
<evidence type="ECO:0000313" key="3">
    <source>
        <dbReference type="Proteomes" id="UP000319219"/>
    </source>
</evidence>
<gene>
    <name evidence="2" type="ORF">FKV70_16695</name>
</gene>
<dbReference type="RefSeq" id="WP_142613537.1">
    <property type="nucleotide sequence ID" value="NZ_VIJZ01000007.1"/>
</dbReference>